<comment type="caution">
    <text evidence="3">The sequence shown here is derived from an EMBL/GenBank/DDBJ whole genome shotgun (WGS) entry which is preliminary data.</text>
</comment>
<dbReference type="RefSeq" id="XP_028867371.1">
    <property type="nucleotide sequence ID" value="XM_029011538.1"/>
</dbReference>
<feature type="region of interest" description="Disordered" evidence="1">
    <location>
        <begin position="179"/>
        <end position="208"/>
    </location>
</feature>
<gene>
    <name evidence="3" type="ORF">BOVATA_026210</name>
</gene>
<dbReference type="OrthoDB" id="39591at2759"/>
<dbReference type="AlphaFoldDB" id="A0A2H6KDQ3"/>
<dbReference type="PROSITE" id="PS50090">
    <property type="entry name" value="MYB_LIKE"/>
    <property type="match status" value="1"/>
</dbReference>
<feature type="domain" description="Myb-like" evidence="2">
    <location>
        <begin position="88"/>
        <end position="141"/>
    </location>
</feature>
<evidence type="ECO:0000256" key="1">
    <source>
        <dbReference type="SAM" id="MobiDB-lite"/>
    </source>
</evidence>
<evidence type="ECO:0000313" key="4">
    <source>
        <dbReference type="Proteomes" id="UP000236319"/>
    </source>
</evidence>
<dbReference type="VEuPathDB" id="PiroplasmaDB:BOVATA_026210"/>
<name>A0A2H6KDQ3_9APIC</name>
<dbReference type="Proteomes" id="UP000236319">
    <property type="component" value="Unassembled WGS sequence"/>
</dbReference>
<sequence>MVLRKKELDGLRVGPFSKEEEDILRGAVEKYVTEQFGGDREAAMRNLVTQRGREPSDALSIGRAALPLRHPKSIYNFIRRRIIQQKLGRWSTEEVYMLLEHYFKNENAHDDETKSKQRWRGVAQQIHRLPEQVHDKWKEIRPHIDIYRRIFQQDYLTKEERLDLISKIGVGKSYPAQHLWQTPDGERPTANSSQATTGTLSVQRSQLDDDTRKRVHEYIVQLVEDGTIRPPVVYNIPWIKVRDKFTAFSESQIRLGWTLHTFPLAIKKHNPAFSKLVVARCGIYLMHQSRKIPDRLSHVDFEDWFPQLPHLYVSMCVNSLLNKCISRFKRGTLRNADVHYARGAVVADIDPATLTINPQADSECSIAAIGDKKSSRSKRSAEFFSDEGNRNLISAHCRSAGARWVSVQGGRLYLTLKRQIRLAYCETRADRHFQSDMAILASISPSSLPTMRDDDPWWDYWQPDSPEIMSSNSRFV</sequence>
<protein>
    <submittedName>
        <fullName evidence="3">Myb domain-containing protein, putative</fullName>
    </submittedName>
</protein>
<dbReference type="GeneID" id="39874898"/>
<reference evidence="3 4" key="1">
    <citation type="journal article" date="2017" name="BMC Genomics">
        <title>Whole-genome assembly of Babesia ovata and comparative genomics between closely related pathogens.</title>
        <authorList>
            <person name="Yamagishi J."/>
            <person name="Asada M."/>
            <person name="Hakimi H."/>
            <person name="Tanaka T.Q."/>
            <person name="Sugimoto C."/>
            <person name="Kawazu S."/>
        </authorList>
    </citation>
    <scope>NUCLEOTIDE SEQUENCE [LARGE SCALE GENOMIC DNA]</scope>
    <source>
        <strain evidence="3 4">Miyake</strain>
    </source>
</reference>
<dbReference type="PANTHER" id="PTHR47430:SF4">
    <property type="entry name" value="GB|AAC33480.1"/>
    <property type="match status" value="1"/>
</dbReference>
<dbReference type="PANTHER" id="PTHR47430">
    <property type="entry name" value="GB|AAC33480.1"/>
    <property type="match status" value="1"/>
</dbReference>
<keyword evidence="4" id="KW-1185">Reference proteome</keyword>
<evidence type="ECO:0000313" key="3">
    <source>
        <dbReference type="EMBL" id="GBE61128.1"/>
    </source>
</evidence>
<accession>A0A2H6KDQ3</accession>
<dbReference type="InterPro" id="IPR001005">
    <property type="entry name" value="SANT/Myb"/>
</dbReference>
<feature type="compositionally biased region" description="Polar residues" evidence="1">
    <location>
        <begin position="189"/>
        <end position="205"/>
    </location>
</feature>
<proteinExistence type="predicted"/>
<evidence type="ECO:0000259" key="2">
    <source>
        <dbReference type="PROSITE" id="PS50090"/>
    </source>
</evidence>
<dbReference type="EMBL" id="BDSA01000002">
    <property type="protein sequence ID" value="GBE61128.1"/>
    <property type="molecule type" value="Genomic_DNA"/>
</dbReference>
<organism evidence="3 4">
    <name type="scientific">Babesia ovata</name>
    <dbReference type="NCBI Taxonomy" id="189622"/>
    <lineage>
        <taxon>Eukaryota</taxon>
        <taxon>Sar</taxon>
        <taxon>Alveolata</taxon>
        <taxon>Apicomplexa</taxon>
        <taxon>Aconoidasida</taxon>
        <taxon>Piroplasmida</taxon>
        <taxon>Babesiidae</taxon>
        <taxon>Babesia</taxon>
    </lineage>
</organism>